<dbReference type="AlphaFoldDB" id="A0A239C6B5"/>
<sequence>MHDIADLERRGVVGVFLASEVFAEAARAQGAALGFPAPHVLVPHPVQDRTDAELREVAERVHPAVVAAVTAAPPGAAGDDRTRRSGG</sequence>
<dbReference type="InterPro" id="IPR057767">
    <property type="entry name" value="UGSC-like_dom"/>
</dbReference>
<organism evidence="2 3">
    <name type="scientific">Geodermatophilus pulveris</name>
    <dbReference type="NCBI Taxonomy" id="1564159"/>
    <lineage>
        <taxon>Bacteria</taxon>
        <taxon>Bacillati</taxon>
        <taxon>Actinomycetota</taxon>
        <taxon>Actinomycetes</taxon>
        <taxon>Geodermatophilales</taxon>
        <taxon>Geodermatophilaceae</taxon>
        <taxon>Geodermatophilus</taxon>
    </lineage>
</organism>
<gene>
    <name evidence="2" type="ORF">SAMN06893096_102251</name>
</gene>
<proteinExistence type="predicted"/>
<evidence type="ECO:0000313" key="3">
    <source>
        <dbReference type="Proteomes" id="UP000198373"/>
    </source>
</evidence>
<keyword evidence="3" id="KW-1185">Reference proteome</keyword>
<dbReference type="EMBL" id="FZOO01000002">
    <property type="protein sequence ID" value="SNS15208.1"/>
    <property type="molecule type" value="Genomic_DNA"/>
</dbReference>
<evidence type="ECO:0000313" key="2">
    <source>
        <dbReference type="EMBL" id="SNS15208.1"/>
    </source>
</evidence>
<dbReference type="Proteomes" id="UP000198373">
    <property type="component" value="Unassembled WGS sequence"/>
</dbReference>
<protein>
    <recommendedName>
        <fullName evidence="1">UGSC-like domain-containing protein</fullName>
    </recommendedName>
</protein>
<name>A0A239C6B5_9ACTN</name>
<reference evidence="3" key="1">
    <citation type="submission" date="2017-06" db="EMBL/GenBank/DDBJ databases">
        <authorList>
            <person name="Varghese N."/>
            <person name="Submissions S."/>
        </authorList>
    </citation>
    <scope>NUCLEOTIDE SEQUENCE [LARGE SCALE GENOMIC DNA]</scope>
    <source>
        <strain evidence="3">DSM 46839</strain>
    </source>
</reference>
<evidence type="ECO:0000259" key="1">
    <source>
        <dbReference type="Pfam" id="PF24696"/>
    </source>
</evidence>
<dbReference type="Pfam" id="PF24696">
    <property type="entry name" value="UGSC"/>
    <property type="match status" value="1"/>
</dbReference>
<feature type="domain" description="UGSC-like" evidence="1">
    <location>
        <begin position="1"/>
        <end position="70"/>
    </location>
</feature>
<accession>A0A239C6B5</accession>